<dbReference type="AlphaFoldDB" id="A0A844XZZ4"/>
<comment type="caution">
    <text evidence="2">The sequence shown here is derived from an EMBL/GenBank/DDBJ whole genome shotgun (WGS) entry which is preliminary data.</text>
</comment>
<dbReference type="EMBL" id="WTYF01000004">
    <property type="protein sequence ID" value="MXO50899.1"/>
    <property type="molecule type" value="Genomic_DNA"/>
</dbReference>
<sequence>MTGKIYLWSRSIPEELAMHVHSRLLAIFLATLASGGGSATIADVTMSPDTIAALDPTLPGRNACRGFNGASAVLEARLRLAKSLSEERGYGSGAIGIYSGIGRSDLPLTDMDPQARRFFDQGLAFAYGFNHQAAIRSFKRAQEIDPGCAACWWGEALANGPNINAAMDDQQNRSALNALVEAQRLSANAAPFVKALIEAQTVRYSATPDADRGALDRAYAQAMLQVSSRHPESDDLAVLAAEAAMNTSPWNYWTDEGQPVPFIAEAVGLIENVMDRNPTHPQASHLYIHLLELPQPAKAEAAADRLRESSPKALGHLVHMPAHIYYRLGRYQDSIDANIRAVAADEAYLREVGDDGLVRFGYYPHNVHFLLTSAQAMGDVPTVVNQTAKLESILDVETGRDLYWVQAIYAAPYFAYAQYSSPEAIIALTSKPHPLEYVEAMRHYARAVAIAINPGLGDFKTEVDAMRKLAGTAGVKQMEANGFPAPLIIGLAIEVAKGRKALAQSKFDQAITHFSQAAEMQKQIPYNEPPFWYYPVDQSLGAAYYKAGKFAEAKMSFRAALFDAPNSALALYGLARTEGKLGNRLEQIAADRAFKAVWRGTADRPDIGRI</sequence>
<feature type="repeat" description="TPR" evidence="1">
    <location>
        <begin position="534"/>
        <end position="567"/>
    </location>
</feature>
<dbReference type="SUPFAM" id="SSF48452">
    <property type="entry name" value="TPR-like"/>
    <property type="match status" value="2"/>
</dbReference>
<reference evidence="2 3" key="1">
    <citation type="submission" date="2019-12" db="EMBL/GenBank/DDBJ databases">
        <title>Genomic-based taxomic classification of the family Erythrobacteraceae.</title>
        <authorList>
            <person name="Xu L."/>
        </authorList>
    </citation>
    <scope>NUCLEOTIDE SEQUENCE [LARGE SCALE GENOMIC DNA]</scope>
    <source>
        <strain evidence="2 3">DSM 16225</strain>
    </source>
</reference>
<evidence type="ECO:0000313" key="3">
    <source>
        <dbReference type="Proteomes" id="UP000444185"/>
    </source>
</evidence>
<dbReference type="PROSITE" id="PS50005">
    <property type="entry name" value="TPR"/>
    <property type="match status" value="1"/>
</dbReference>
<accession>A0A844XZZ4</accession>
<dbReference type="Gene3D" id="1.25.40.10">
    <property type="entry name" value="Tetratricopeptide repeat domain"/>
    <property type="match status" value="2"/>
</dbReference>
<dbReference type="InterPro" id="IPR019734">
    <property type="entry name" value="TPR_rpt"/>
</dbReference>
<evidence type="ECO:0000313" key="2">
    <source>
        <dbReference type="EMBL" id="MXO50899.1"/>
    </source>
</evidence>
<evidence type="ECO:0000256" key="1">
    <source>
        <dbReference type="PROSITE-ProRule" id="PRU00339"/>
    </source>
</evidence>
<gene>
    <name evidence="2" type="ORF">GRI42_06220</name>
</gene>
<proteinExistence type="predicted"/>
<dbReference type="Proteomes" id="UP000444185">
    <property type="component" value="Unassembled WGS sequence"/>
</dbReference>
<protein>
    <recommendedName>
        <fullName evidence="4">Tetratricopeptide repeat protein</fullName>
    </recommendedName>
</protein>
<keyword evidence="1" id="KW-0802">TPR repeat</keyword>
<dbReference type="OrthoDB" id="9778494at2"/>
<name>A0A844XZZ4_9SPHN</name>
<dbReference type="PANTHER" id="PTHR45588:SF1">
    <property type="entry name" value="WW DOMAIN-CONTAINING PROTEIN"/>
    <property type="match status" value="1"/>
</dbReference>
<dbReference type="SMART" id="SM00028">
    <property type="entry name" value="TPR"/>
    <property type="match status" value="4"/>
</dbReference>
<evidence type="ECO:0008006" key="4">
    <source>
        <dbReference type="Google" id="ProtNLM"/>
    </source>
</evidence>
<dbReference type="InterPro" id="IPR011990">
    <property type="entry name" value="TPR-like_helical_dom_sf"/>
</dbReference>
<dbReference type="PANTHER" id="PTHR45588">
    <property type="entry name" value="TPR DOMAIN-CONTAINING PROTEIN"/>
    <property type="match status" value="1"/>
</dbReference>
<organism evidence="2 3">
    <name type="scientific">Qipengyuania gaetbuli</name>
    <dbReference type="NCBI Taxonomy" id="266952"/>
    <lineage>
        <taxon>Bacteria</taxon>
        <taxon>Pseudomonadati</taxon>
        <taxon>Pseudomonadota</taxon>
        <taxon>Alphaproteobacteria</taxon>
        <taxon>Sphingomonadales</taxon>
        <taxon>Erythrobacteraceae</taxon>
        <taxon>Qipengyuania</taxon>
    </lineage>
</organism>
<dbReference type="RefSeq" id="WP_160607451.1">
    <property type="nucleotide sequence ID" value="NZ_WTYF01000004.1"/>
</dbReference>
<keyword evidence="3" id="KW-1185">Reference proteome</keyword>